<evidence type="ECO:0000256" key="1">
    <source>
        <dbReference type="ARBA" id="ARBA00007435"/>
    </source>
</evidence>
<dbReference type="Gene3D" id="3.40.1440.10">
    <property type="entry name" value="GIY-YIG endonuclease"/>
    <property type="match status" value="1"/>
</dbReference>
<proteinExistence type="inferred from homology"/>
<dbReference type="eggNOG" id="COG2827">
    <property type="taxonomic scope" value="Bacteria"/>
</dbReference>
<accession>D8JQW1</accession>
<feature type="domain" description="GIY-YIG" evidence="2">
    <location>
        <begin position="3"/>
        <end position="80"/>
    </location>
</feature>
<dbReference type="PANTHER" id="PTHR34477">
    <property type="entry name" value="UPF0213 PROTEIN YHBQ"/>
    <property type="match status" value="1"/>
</dbReference>
<comment type="similarity">
    <text evidence="1">Belongs to the UPF0213 family.</text>
</comment>
<dbReference type="CDD" id="cd10448">
    <property type="entry name" value="GIY-YIG_unchar_3"/>
    <property type="match status" value="1"/>
</dbReference>
<dbReference type="PROSITE" id="PS50164">
    <property type="entry name" value="GIY_YIG"/>
    <property type="match status" value="1"/>
</dbReference>
<dbReference type="Proteomes" id="UP000002033">
    <property type="component" value="Chromosome"/>
</dbReference>
<dbReference type="RefSeq" id="WP_013214332.1">
    <property type="nucleotide sequence ID" value="NC_014313.1"/>
</dbReference>
<dbReference type="SMART" id="SM00465">
    <property type="entry name" value="GIYc"/>
    <property type="match status" value="1"/>
</dbReference>
<organism evidence="3 4">
    <name type="scientific">Hyphomicrobium denitrificans (strain ATCC 51888 / DSM 1869 / NCIMB 11706 / TK 0415)</name>
    <dbReference type="NCBI Taxonomy" id="582899"/>
    <lineage>
        <taxon>Bacteria</taxon>
        <taxon>Pseudomonadati</taxon>
        <taxon>Pseudomonadota</taxon>
        <taxon>Alphaproteobacteria</taxon>
        <taxon>Hyphomicrobiales</taxon>
        <taxon>Hyphomicrobiaceae</taxon>
        <taxon>Hyphomicrobium</taxon>
    </lineage>
</organism>
<dbReference type="AlphaFoldDB" id="D8JQW1"/>
<gene>
    <name evidence="3" type="ordered locus">Hden_0288</name>
</gene>
<evidence type="ECO:0000313" key="3">
    <source>
        <dbReference type="EMBL" id="ADJ22113.1"/>
    </source>
</evidence>
<dbReference type="OrthoDB" id="287318at2"/>
<protein>
    <submittedName>
        <fullName evidence="3">Excinuclease ABC C subunit domain protein</fullName>
    </submittedName>
</protein>
<dbReference type="SUPFAM" id="SSF82771">
    <property type="entry name" value="GIY-YIG endonuclease"/>
    <property type="match status" value="1"/>
</dbReference>
<evidence type="ECO:0000313" key="4">
    <source>
        <dbReference type="Proteomes" id="UP000002033"/>
    </source>
</evidence>
<dbReference type="InterPro" id="IPR050190">
    <property type="entry name" value="UPF0213_domain"/>
</dbReference>
<dbReference type="KEGG" id="hdn:Hden_0288"/>
<dbReference type="EMBL" id="CP002083">
    <property type="protein sequence ID" value="ADJ22113.1"/>
    <property type="molecule type" value="Genomic_DNA"/>
</dbReference>
<reference evidence="4" key="1">
    <citation type="journal article" date="2011" name="J. Bacteriol.">
        <title>Genome sequences of eight morphologically diverse alphaproteobacteria.</title>
        <authorList>
            <consortium name="US DOE Joint Genome Institute"/>
            <person name="Brown P.J."/>
            <person name="Kysela D.T."/>
            <person name="Buechlein A."/>
            <person name="Hemmerich C."/>
            <person name="Brun Y.V."/>
        </authorList>
    </citation>
    <scope>NUCLEOTIDE SEQUENCE [LARGE SCALE GENOMIC DNA]</scope>
    <source>
        <strain evidence="4">ATCC 51888 / DSM 1869 / NCIB 11706 / TK 0415</strain>
    </source>
</reference>
<dbReference type="Pfam" id="PF01541">
    <property type="entry name" value="GIY-YIG"/>
    <property type="match status" value="1"/>
</dbReference>
<sequence>MERRFYIYIMANKRNGTIYIGVTNDLARRVYEHREGLVKGFTSRYGLKSIVYYEAFDSVSLAIQRETSLKRWPRRWKLALIEKANPQWKDLVDEIV</sequence>
<keyword evidence="4" id="KW-1185">Reference proteome</keyword>
<evidence type="ECO:0000259" key="2">
    <source>
        <dbReference type="PROSITE" id="PS50164"/>
    </source>
</evidence>
<dbReference type="PANTHER" id="PTHR34477:SF5">
    <property type="entry name" value="BSL5627 PROTEIN"/>
    <property type="match status" value="1"/>
</dbReference>
<name>D8JQW1_HYPDA</name>
<dbReference type="InterPro" id="IPR035901">
    <property type="entry name" value="GIY-YIG_endonuc_sf"/>
</dbReference>
<dbReference type="HOGENOM" id="CLU_135650_3_1_5"/>
<dbReference type="InterPro" id="IPR000305">
    <property type="entry name" value="GIY-YIG_endonuc"/>
</dbReference>